<dbReference type="InterPro" id="IPR001543">
    <property type="entry name" value="FliN-like_C"/>
</dbReference>
<dbReference type="Gene3D" id="2.30.330.10">
    <property type="entry name" value="SpoA-like"/>
    <property type="match status" value="1"/>
</dbReference>
<organism evidence="3 4">
    <name type="scientific">Pontibaca methylaminivorans</name>
    <dbReference type="NCBI Taxonomy" id="515897"/>
    <lineage>
        <taxon>Bacteria</taxon>
        <taxon>Pseudomonadati</taxon>
        <taxon>Pseudomonadota</taxon>
        <taxon>Alphaproteobacteria</taxon>
        <taxon>Rhodobacterales</taxon>
        <taxon>Roseobacteraceae</taxon>
        <taxon>Pontibaca</taxon>
    </lineage>
</organism>
<evidence type="ECO:0000313" key="3">
    <source>
        <dbReference type="EMBL" id="SIT82629.1"/>
    </source>
</evidence>
<protein>
    <submittedName>
        <fullName evidence="3">Flagellar motor switch protein FliM</fullName>
    </submittedName>
</protein>
<keyword evidence="4" id="KW-1185">Reference proteome</keyword>
<accession>A0A1R3WWN5</accession>
<reference evidence="3 4" key="1">
    <citation type="submission" date="2017-01" db="EMBL/GenBank/DDBJ databases">
        <authorList>
            <person name="Mah S.A."/>
            <person name="Swanson W.J."/>
            <person name="Moy G.W."/>
            <person name="Vacquier V.D."/>
        </authorList>
    </citation>
    <scope>NUCLEOTIDE SEQUENCE [LARGE SCALE GENOMIC DNA]</scope>
    <source>
        <strain evidence="3 4">DSM 21219</strain>
    </source>
</reference>
<feature type="domain" description="Flagellar motor switch protein FliN-like C-terminal" evidence="2">
    <location>
        <begin position="227"/>
        <end position="291"/>
    </location>
</feature>
<feature type="region of interest" description="Disordered" evidence="1">
    <location>
        <begin position="334"/>
        <end position="379"/>
    </location>
</feature>
<proteinExistence type="predicted"/>
<dbReference type="AlphaFoldDB" id="A0A1R3WWN5"/>
<dbReference type="Proteomes" id="UP000192455">
    <property type="component" value="Unassembled WGS sequence"/>
</dbReference>
<dbReference type="STRING" id="515897.SAMN05421849_1744"/>
<evidence type="ECO:0000256" key="1">
    <source>
        <dbReference type="SAM" id="MobiDB-lite"/>
    </source>
</evidence>
<keyword evidence="3" id="KW-0282">Flagellum</keyword>
<dbReference type="InterPro" id="IPR036429">
    <property type="entry name" value="SpoA-like_sf"/>
</dbReference>
<dbReference type="Pfam" id="PF01052">
    <property type="entry name" value="FliMN_C"/>
    <property type="match status" value="1"/>
</dbReference>
<evidence type="ECO:0000313" key="4">
    <source>
        <dbReference type="Proteomes" id="UP000192455"/>
    </source>
</evidence>
<sequence length="379" mass="38716">MKIAMTETDGSGSVLRRMVAGDGDNANPPARPVLRALRMGFARAANDALDLALSVIGITAGACRYEDLGARLPAERLMILMDGPGCATAALLMDGPALAALVQRQTMGRVAAAPAPAAPRAFTDTDAALAAPLIDAALAQVSALCESAEDRALFDGVRFGARAHDRHGLLVALESGPYRLFDLTLDFAGGARQGAVLLVLPAPEPEPDATRGEGAEPGLAAMFGVVRAELLASVGRIRLPLCDLAAMKAGDLLPLRGKTLREVELRAIDGNARAAGRLGQVRGMRAVRLETLAPAGAENEPFAERLLERAPQGTGDRPVAEAMAAAATGQAMAGGAGGAGMAGHLPDADLDPAEITALAGLEEEGEADEPVTAGHRSAG</sequence>
<gene>
    <name evidence="3" type="ORF">SAMN05421849_1744</name>
</gene>
<keyword evidence="3" id="KW-0966">Cell projection</keyword>
<name>A0A1R3WWN5_9RHOB</name>
<keyword evidence="3" id="KW-0969">Cilium</keyword>
<dbReference type="EMBL" id="FTPS01000001">
    <property type="protein sequence ID" value="SIT82629.1"/>
    <property type="molecule type" value="Genomic_DNA"/>
</dbReference>
<evidence type="ECO:0000259" key="2">
    <source>
        <dbReference type="Pfam" id="PF01052"/>
    </source>
</evidence>
<dbReference type="SUPFAM" id="SSF101801">
    <property type="entry name" value="Surface presentation of antigens (SPOA)"/>
    <property type="match status" value="1"/>
</dbReference>